<reference evidence="3" key="2">
    <citation type="submission" date="2011-06" db="EMBL/GenBank/DDBJ databases">
        <title>The complete genome sequence of Alicyclobacillus acidocaldarius sp. Tc-4-1.</title>
        <authorList>
            <person name="Chen Y."/>
            <person name="He Y."/>
            <person name="Dong Z."/>
            <person name="Hu S."/>
        </authorList>
    </citation>
    <scope>NUCLEOTIDE SEQUENCE [LARGE SCALE GENOMIC DNA]</scope>
    <source>
        <strain evidence="3">Tc-4-1</strain>
    </source>
</reference>
<name>F8IGA0_ALIAT</name>
<evidence type="ECO:0000256" key="1">
    <source>
        <dbReference type="SAM" id="MobiDB-lite"/>
    </source>
</evidence>
<dbReference type="Pfam" id="PF01527">
    <property type="entry name" value="HTH_Tnp_1"/>
    <property type="match status" value="1"/>
</dbReference>
<dbReference type="InterPro" id="IPR002514">
    <property type="entry name" value="Transposase_8"/>
</dbReference>
<accession>F8IGA0</accession>
<evidence type="ECO:0000313" key="3">
    <source>
        <dbReference type="Proteomes" id="UP000000292"/>
    </source>
</evidence>
<dbReference type="Gene3D" id="1.10.10.60">
    <property type="entry name" value="Homeodomain-like"/>
    <property type="match status" value="1"/>
</dbReference>
<dbReference type="PATRIC" id="fig|1048834.4.peg.996"/>
<dbReference type="KEGG" id="aad:TC41_1044"/>
<dbReference type="InterPro" id="IPR009057">
    <property type="entry name" value="Homeodomain-like_sf"/>
</dbReference>
<dbReference type="eggNOG" id="COG2963">
    <property type="taxonomic scope" value="Bacteria"/>
</dbReference>
<protein>
    <submittedName>
        <fullName evidence="2">Transposase IS3/IS911 family protein</fullName>
    </submittedName>
</protein>
<dbReference type="HOGENOM" id="CLU_027402_33_2_9"/>
<feature type="compositionally biased region" description="Basic and acidic residues" evidence="1">
    <location>
        <begin position="33"/>
        <end position="46"/>
    </location>
</feature>
<dbReference type="EMBL" id="CP002902">
    <property type="protein sequence ID" value="AEJ42996.1"/>
    <property type="molecule type" value="Genomic_DNA"/>
</dbReference>
<feature type="region of interest" description="Disordered" evidence="1">
    <location>
        <begin position="27"/>
        <end position="46"/>
    </location>
</feature>
<proteinExistence type="predicted"/>
<reference evidence="2 3" key="1">
    <citation type="journal article" date="2011" name="J. Bacteriol.">
        <title>Complete Genome Sequence of Alicyclobacillus acidocaldarius Strain Tc-4-1.</title>
        <authorList>
            <person name="Chen Y."/>
            <person name="He Y."/>
            <person name="Zhang B."/>
            <person name="Yang J."/>
            <person name="Li W."/>
            <person name="Dong Z."/>
            <person name="Hu S."/>
        </authorList>
    </citation>
    <scope>NUCLEOTIDE SEQUENCE [LARGE SCALE GENOMIC DNA]</scope>
    <source>
        <strain evidence="2 3">Tc-4-1</strain>
    </source>
</reference>
<gene>
    <name evidence="2" type="ordered locus">TC41_1044</name>
</gene>
<dbReference type="STRING" id="1048834.TC41_1044"/>
<sequence>MARDLGISPKSLYGWIAKYREDPDHPFVGSGHLRPDAQAQRDLERENRRLREENEILKKAVRIFTHDRK</sequence>
<organism evidence="2 3">
    <name type="scientific">Alicyclobacillus acidocaldarius (strain Tc-4-1)</name>
    <name type="common">Bacillus acidocaldarius</name>
    <dbReference type="NCBI Taxonomy" id="1048834"/>
    <lineage>
        <taxon>Bacteria</taxon>
        <taxon>Bacillati</taxon>
        <taxon>Bacillota</taxon>
        <taxon>Bacilli</taxon>
        <taxon>Bacillales</taxon>
        <taxon>Alicyclobacillaceae</taxon>
        <taxon>Alicyclobacillus</taxon>
    </lineage>
</organism>
<dbReference type="GO" id="GO:0004803">
    <property type="term" value="F:transposase activity"/>
    <property type="evidence" value="ECO:0007669"/>
    <property type="project" value="InterPro"/>
</dbReference>
<dbReference type="Proteomes" id="UP000000292">
    <property type="component" value="Chromosome"/>
</dbReference>
<dbReference type="AlphaFoldDB" id="F8IGA0"/>
<evidence type="ECO:0000313" key="2">
    <source>
        <dbReference type="EMBL" id="AEJ42996.1"/>
    </source>
</evidence>
<dbReference type="SUPFAM" id="SSF46689">
    <property type="entry name" value="Homeodomain-like"/>
    <property type="match status" value="1"/>
</dbReference>
<dbReference type="GO" id="GO:0006313">
    <property type="term" value="P:DNA transposition"/>
    <property type="evidence" value="ECO:0007669"/>
    <property type="project" value="InterPro"/>
</dbReference>
<dbReference type="GO" id="GO:0003677">
    <property type="term" value="F:DNA binding"/>
    <property type="evidence" value="ECO:0007669"/>
    <property type="project" value="InterPro"/>
</dbReference>